<sequence>MHPVLFGVFIIGTLLFLCYVVYITIMRMVQDKVEREAAIIDGMDIELSPGVVDDELIQKPGLYIFSGDSDRTKLVCESPTLEIIEILVKSNDWTDISFVILAFGQGNYIEVSGSLDEGFSSCYKDGDHELFANTSPESIQEMTDIFCDFLQNKKTAVKKYGFS</sequence>
<evidence type="ECO:0000313" key="2">
    <source>
        <dbReference type="EMBL" id="EHR40050.1"/>
    </source>
</evidence>
<keyword evidence="1" id="KW-1133">Transmembrane helix</keyword>
<organism evidence="2 3">
    <name type="scientific">Alishewanella jeotgali KCTC 22429</name>
    <dbReference type="NCBI Taxonomy" id="1129374"/>
    <lineage>
        <taxon>Bacteria</taxon>
        <taxon>Pseudomonadati</taxon>
        <taxon>Pseudomonadota</taxon>
        <taxon>Gammaproteobacteria</taxon>
        <taxon>Alteromonadales</taxon>
        <taxon>Alteromonadaceae</taxon>
        <taxon>Alishewanella</taxon>
    </lineage>
</organism>
<feature type="transmembrane region" description="Helical" evidence="1">
    <location>
        <begin position="6"/>
        <end position="25"/>
    </location>
</feature>
<evidence type="ECO:0000256" key="1">
    <source>
        <dbReference type="SAM" id="Phobius"/>
    </source>
</evidence>
<protein>
    <submittedName>
        <fullName evidence="2">Uncharacterized protein</fullName>
    </submittedName>
</protein>
<reference evidence="2 3" key="1">
    <citation type="journal article" date="2012" name="J. Bacteriol.">
        <title>Genome Sequence of Extracellular-Protease-Producing Alishewanella jeotgali Isolated from Traditional Korean Fermented Seafood.</title>
        <authorList>
            <person name="Jung J."/>
            <person name="Chun J."/>
            <person name="Park W."/>
        </authorList>
    </citation>
    <scope>NUCLEOTIDE SEQUENCE [LARGE SCALE GENOMIC DNA]</scope>
    <source>
        <strain evidence="2 3">KCTC 22429</strain>
    </source>
</reference>
<evidence type="ECO:0000313" key="3">
    <source>
        <dbReference type="Proteomes" id="UP000012046"/>
    </source>
</evidence>
<dbReference type="AlphaFoldDB" id="H3ZH94"/>
<keyword evidence="1" id="KW-0812">Transmembrane</keyword>
<gene>
    <name evidence="2" type="ORF">AJE_13824</name>
</gene>
<comment type="caution">
    <text evidence="2">The sequence shown here is derived from an EMBL/GenBank/DDBJ whole genome shotgun (WGS) entry which is preliminary data.</text>
</comment>
<accession>H3ZH94</accession>
<dbReference type="EMBL" id="AHTH01000047">
    <property type="protein sequence ID" value="EHR40050.1"/>
    <property type="molecule type" value="Genomic_DNA"/>
</dbReference>
<name>H3ZH94_9ALTE</name>
<keyword evidence="3" id="KW-1185">Reference proteome</keyword>
<keyword evidence="1" id="KW-0472">Membrane</keyword>
<proteinExistence type="predicted"/>
<dbReference type="RefSeq" id="WP_008951363.1">
    <property type="nucleotide sequence ID" value="NZ_AHTH01000047.1"/>
</dbReference>
<dbReference type="Proteomes" id="UP000012046">
    <property type="component" value="Unassembled WGS sequence"/>
</dbReference>